<dbReference type="Pfam" id="PF10882">
    <property type="entry name" value="bPH_5"/>
    <property type="match status" value="1"/>
</dbReference>
<evidence type="ECO:0000313" key="4">
    <source>
        <dbReference type="Proteomes" id="UP000652477"/>
    </source>
</evidence>
<name>A0A923LKP4_9FIRM</name>
<protein>
    <submittedName>
        <fullName evidence="3">DUF3784 domain-containing protein</fullName>
    </submittedName>
</protein>
<dbReference type="InterPro" id="IPR027783">
    <property type="entry name" value="Bacterial_PH-related"/>
</dbReference>
<evidence type="ECO:0000313" key="3">
    <source>
        <dbReference type="EMBL" id="MBC5689721.1"/>
    </source>
</evidence>
<feature type="transmembrane region" description="Helical" evidence="1">
    <location>
        <begin position="50"/>
        <end position="69"/>
    </location>
</feature>
<organism evidence="3 4">
    <name type="scientific">Mediterraneibacter hominis</name>
    <dbReference type="NCBI Taxonomy" id="2763054"/>
    <lineage>
        <taxon>Bacteria</taxon>
        <taxon>Bacillati</taxon>
        <taxon>Bacillota</taxon>
        <taxon>Clostridia</taxon>
        <taxon>Lachnospirales</taxon>
        <taxon>Lachnospiraceae</taxon>
        <taxon>Mediterraneibacter</taxon>
    </lineage>
</organism>
<dbReference type="InterPro" id="IPR017259">
    <property type="entry name" value="UCP037672"/>
</dbReference>
<keyword evidence="1" id="KW-0812">Transmembrane</keyword>
<evidence type="ECO:0000259" key="2">
    <source>
        <dbReference type="Pfam" id="PF10882"/>
    </source>
</evidence>
<evidence type="ECO:0000256" key="1">
    <source>
        <dbReference type="SAM" id="Phobius"/>
    </source>
</evidence>
<gene>
    <name evidence="3" type="ORF">H8S37_12405</name>
</gene>
<dbReference type="AlphaFoldDB" id="A0A923LKP4"/>
<keyword evidence="1" id="KW-1133">Transmembrane helix</keyword>
<feature type="domain" description="Bacterial Pleckstrin homology" evidence="2">
    <location>
        <begin position="154"/>
        <end position="247"/>
    </location>
</feature>
<dbReference type="Pfam" id="PF12650">
    <property type="entry name" value="DUF3784"/>
    <property type="match status" value="1"/>
</dbReference>
<keyword evidence="4" id="KW-1185">Reference proteome</keyword>
<reference evidence="3" key="1">
    <citation type="submission" date="2020-08" db="EMBL/GenBank/DDBJ databases">
        <title>Genome public.</title>
        <authorList>
            <person name="Liu C."/>
            <person name="Sun Q."/>
        </authorList>
    </citation>
    <scope>NUCLEOTIDE SEQUENCE</scope>
    <source>
        <strain evidence="3">NSJ-55</strain>
    </source>
</reference>
<accession>A0A923LKP4</accession>
<sequence>MRWIEWGIAVLFLILTVVFLSGKGAFLIAGYNTASSEEKKRYDRKKLCRVVGAGMAVVTSTIFCTLAMGENMPAWMPNVFLAITLVTAVVLLILCNTVCKVREDASERKESQEDILQEEKSGKTQRKWGIRGSVIFTAVICVFVGVLLVTGDIEISVTREQIDITGSYWSDYTVEAGDILSVSYTEDLDTGKRTGGFGSFKLAEGNFKNSEFGSYKLYAYTGCDSYVVMETADKMVVVNCDTKEKTKELYEKIKTAVYR</sequence>
<feature type="transmembrane region" description="Helical" evidence="1">
    <location>
        <begin position="6"/>
        <end position="29"/>
    </location>
</feature>
<dbReference type="Proteomes" id="UP000652477">
    <property type="component" value="Unassembled WGS sequence"/>
</dbReference>
<proteinExistence type="predicted"/>
<dbReference type="EMBL" id="JACOPF010000002">
    <property type="protein sequence ID" value="MBC5689721.1"/>
    <property type="molecule type" value="Genomic_DNA"/>
</dbReference>
<comment type="caution">
    <text evidence="3">The sequence shown here is derived from an EMBL/GenBank/DDBJ whole genome shotgun (WGS) entry which is preliminary data.</text>
</comment>
<feature type="transmembrane region" description="Helical" evidence="1">
    <location>
        <begin position="75"/>
        <end position="99"/>
    </location>
</feature>
<feature type="transmembrane region" description="Helical" evidence="1">
    <location>
        <begin position="128"/>
        <end position="149"/>
    </location>
</feature>
<dbReference type="RefSeq" id="WP_186876374.1">
    <property type="nucleotide sequence ID" value="NZ_JACOPF010000002.1"/>
</dbReference>
<keyword evidence="1" id="KW-0472">Membrane</keyword>